<evidence type="ECO:0000313" key="4">
    <source>
        <dbReference type="EMBL" id="KAK6957060.1"/>
    </source>
</evidence>
<dbReference type="AlphaFoldDB" id="A0AAX6MWL6"/>
<dbReference type="GO" id="GO:0005975">
    <property type="term" value="P:carbohydrate metabolic process"/>
    <property type="evidence" value="ECO:0007669"/>
    <property type="project" value="InterPro"/>
</dbReference>
<gene>
    <name evidence="4" type="ORF">Daesc_002345</name>
</gene>
<evidence type="ECO:0000259" key="3">
    <source>
        <dbReference type="Pfam" id="PF17390"/>
    </source>
</evidence>
<reference evidence="4 5" key="1">
    <citation type="journal article" date="2024" name="Front Chem Biol">
        <title>Unveiling the potential of Daldinia eschscholtzii MFLUCC 19-0629 through bioactivity and bioinformatics studies for enhanced sustainable agriculture production.</title>
        <authorList>
            <person name="Brooks S."/>
            <person name="Weaver J.A."/>
            <person name="Klomchit A."/>
            <person name="Alharthi S.A."/>
            <person name="Onlamun T."/>
            <person name="Nurani R."/>
            <person name="Vong T.K."/>
            <person name="Alberti F."/>
            <person name="Greco C."/>
        </authorList>
    </citation>
    <scope>NUCLEOTIDE SEQUENCE [LARGE SCALE GENOMIC DNA]</scope>
    <source>
        <strain evidence="4">MFLUCC 19-0629</strain>
    </source>
</reference>
<keyword evidence="5" id="KW-1185">Reference proteome</keyword>
<protein>
    <recommendedName>
        <fullName evidence="3">Alpha-L-rhamnosidase C-terminal domain-containing protein</fullName>
    </recommendedName>
</protein>
<feature type="region of interest" description="Disordered" evidence="1">
    <location>
        <begin position="626"/>
        <end position="660"/>
    </location>
</feature>
<name>A0AAX6MWL6_9PEZI</name>
<dbReference type="InterPro" id="IPR008928">
    <property type="entry name" value="6-hairpin_glycosidase_sf"/>
</dbReference>
<sequence length="660" mass="72148">MASHPLLFTSTLIVWVLVFLGDVSAQTCWRDTKCTGAETTAFPGEWESNIFAPSSRTVTPKAVFRLDTGESISIESTSLTSTNSGIYYDFGLEVGGVVTIQYSVLSTDDQGALGIAFTEAKDYIGPVSDKSADISERNDGALYANFSSTGNHTYEMPTEQLRGGFRYMTLFLTGAASSVTVTGVSLEISFQPTWSNLRAYQGYFHSSDHLLNKIWYSGAYTLQTNALHPLTGRAWPAPESQWLNNGDIGVGDTINTDGAKRDRTVWPGDMGVAVPASFYSTGDIEWTMIGTYNYVLYSGDVDFIRGIWTKYLLAMSFVRDQLDPSIGLLNITGYTDDWGRFNVTSTQASVQVLYYRTLITGSVLATWIGDTTGINSTWFEAAVELRGVINAQLWDEKHGAFHDSLETRDGNINLHPQDGNALAVLFGVVNATSDRAQDISSSLTKNWTPIGAESPELTGEVSTFISSFEIQAHLLAGQAKRALDLIRTSWGWYLNNENGTQSTMVEGYLVDGTWGYRHDAGYEEDYSYTSHSHGWATGPVTALTEYILGLSITGLAGSTWQIAPQFGDLSHAEGGFTTRLGKYFTSWTVNNDGSYTLEYSVPEGTSGVLLLPTSNRNERYKVLVDGKEMPNNSGNPFEAEANGRLRISGGTGGQHRIEVS</sequence>
<evidence type="ECO:0000256" key="2">
    <source>
        <dbReference type="SAM" id="SignalP"/>
    </source>
</evidence>
<dbReference type="Gene3D" id="2.60.420.10">
    <property type="entry name" value="Maltose phosphorylase, domain 3"/>
    <property type="match status" value="1"/>
</dbReference>
<evidence type="ECO:0000256" key="1">
    <source>
        <dbReference type="SAM" id="MobiDB-lite"/>
    </source>
</evidence>
<dbReference type="PANTHER" id="PTHR34987">
    <property type="entry name" value="C, PUTATIVE (AFU_ORTHOLOGUE AFUA_3G02880)-RELATED"/>
    <property type="match status" value="1"/>
</dbReference>
<dbReference type="InterPro" id="IPR035398">
    <property type="entry name" value="Bac_rhamnosid_C"/>
</dbReference>
<dbReference type="EMBL" id="JBANMG010000002">
    <property type="protein sequence ID" value="KAK6957060.1"/>
    <property type="molecule type" value="Genomic_DNA"/>
</dbReference>
<feature type="chain" id="PRO_5043780446" description="Alpha-L-rhamnosidase C-terminal domain-containing protein" evidence="2">
    <location>
        <begin position="26"/>
        <end position="660"/>
    </location>
</feature>
<comment type="caution">
    <text evidence="4">The sequence shown here is derived from an EMBL/GenBank/DDBJ whole genome shotgun (WGS) entry which is preliminary data.</text>
</comment>
<feature type="domain" description="Alpha-L-rhamnosidase C-terminal" evidence="3">
    <location>
        <begin position="559"/>
        <end position="619"/>
    </location>
</feature>
<dbReference type="InterPro" id="IPR012341">
    <property type="entry name" value="6hp_glycosidase-like_sf"/>
</dbReference>
<evidence type="ECO:0000313" key="5">
    <source>
        <dbReference type="Proteomes" id="UP001369815"/>
    </source>
</evidence>
<keyword evidence="2" id="KW-0732">Signal</keyword>
<dbReference type="Gene3D" id="1.50.10.10">
    <property type="match status" value="1"/>
</dbReference>
<accession>A0AAX6MWL6</accession>
<dbReference type="GO" id="GO:0003824">
    <property type="term" value="F:catalytic activity"/>
    <property type="evidence" value="ECO:0007669"/>
    <property type="project" value="UniProtKB-ARBA"/>
</dbReference>
<dbReference type="SUPFAM" id="SSF48208">
    <property type="entry name" value="Six-hairpin glycosidases"/>
    <property type="match status" value="1"/>
</dbReference>
<organism evidence="4 5">
    <name type="scientific">Daldinia eschscholtzii</name>
    <dbReference type="NCBI Taxonomy" id="292717"/>
    <lineage>
        <taxon>Eukaryota</taxon>
        <taxon>Fungi</taxon>
        <taxon>Dikarya</taxon>
        <taxon>Ascomycota</taxon>
        <taxon>Pezizomycotina</taxon>
        <taxon>Sordariomycetes</taxon>
        <taxon>Xylariomycetidae</taxon>
        <taxon>Xylariales</taxon>
        <taxon>Hypoxylaceae</taxon>
        <taxon>Daldinia</taxon>
    </lineage>
</organism>
<dbReference type="PANTHER" id="PTHR34987:SF5">
    <property type="entry name" value="ALPHA-RHAMNOSIDASE"/>
    <property type="match status" value="1"/>
</dbReference>
<dbReference type="Pfam" id="PF17390">
    <property type="entry name" value="Bac_rhamnosid_C"/>
    <property type="match status" value="1"/>
</dbReference>
<proteinExistence type="predicted"/>
<feature type="signal peptide" evidence="2">
    <location>
        <begin position="1"/>
        <end position="25"/>
    </location>
</feature>
<dbReference type="Proteomes" id="UP001369815">
    <property type="component" value="Unassembled WGS sequence"/>
</dbReference>